<keyword evidence="2" id="KW-0328">Glycosyltransferase</keyword>
<dbReference type="Proteomes" id="UP000257127">
    <property type="component" value="Unassembled WGS sequence"/>
</dbReference>
<proteinExistence type="inferred from homology"/>
<evidence type="ECO:0000313" key="5">
    <source>
        <dbReference type="EMBL" id="RFC55977.1"/>
    </source>
</evidence>
<dbReference type="GO" id="GO:0016757">
    <property type="term" value="F:glycosyltransferase activity"/>
    <property type="evidence" value="ECO:0007669"/>
    <property type="project" value="UniProtKB-KW"/>
</dbReference>
<dbReference type="InterPro" id="IPR029044">
    <property type="entry name" value="Nucleotide-diphossugar_trans"/>
</dbReference>
<dbReference type="SUPFAM" id="SSF53448">
    <property type="entry name" value="Nucleotide-diphospho-sugar transferases"/>
    <property type="match status" value="1"/>
</dbReference>
<sequence>MKTAVVILNWNGLDFLKQFLPNLIQNTPNASIVVVDNQSSDGSVDFVRKSFTTVELIVNQSNGGFAKGYNDGLSKLRGRFDYYVLINSDIEVTPNWLNPLVEKLESNSNIAGVQPKVLSYNRKSHFEHAGASGGFIDKNFYPFCRGRIFDEVEEDLGQYDNDKEVFWTTGACMAVRAEVYHELGGLDEDFFAHMEEIDFCWRAKKQNYAFYVVPASKVYHVGGGTLNYENPRKTYLNFRNSLFMIHKNYRGWLFGKIFYRLVLDGIAGVKYLTSFQFKHIIAIIKSHFAYYANLQKLNIKRKQIKRESTDYNATGFYKASLLWAYFYKRIKAFNGLNKRFFVD</sequence>
<dbReference type="RefSeq" id="WP_116879811.1">
    <property type="nucleotide sequence ID" value="NZ_QURB01000001.1"/>
</dbReference>
<feature type="domain" description="Glycosyltransferase 2-like" evidence="4">
    <location>
        <begin position="5"/>
        <end position="124"/>
    </location>
</feature>
<keyword evidence="6" id="KW-1185">Reference proteome</keyword>
<dbReference type="CDD" id="cd04186">
    <property type="entry name" value="GT_2_like_c"/>
    <property type="match status" value="1"/>
</dbReference>
<dbReference type="OrthoDB" id="9771846at2"/>
<dbReference type="InterPro" id="IPR001173">
    <property type="entry name" value="Glyco_trans_2-like"/>
</dbReference>
<accession>A0A3E1F2Q0</accession>
<dbReference type="PANTHER" id="PTHR43179">
    <property type="entry name" value="RHAMNOSYLTRANSFERASE WBBL"/>
    <property type="match status" value="1"/>
</dbReference>
<dbReference type="PANTHER" id="PTHR43179:SF12">
    <property type="entry name" value="GALACTOFURANOSYLTRANSFERASE GLFT2"/>
    <property type="match status" value="1"/>
</dbReference>
<dbReference type="AlphaFoldDB" id="A0A3E1F2Q0"/>
<comment type="caution">
    <text evidence="5">The sequence shown here is derived from an EMBL/GenBank/DDBJ whole genome shotgun (WGS) entry which is preliminary data.</text>
</comment>
<evidence type="ECO:0000256" key="1">
    <source>
        <dbReference type="ARBA" id="ARBA00006739"/>
    </source>
</evidence>
<gene>
    <name evidence="5" type="ORF">DXU93_00835</name>
</gene>
<organism evidence="5 6">
    <name type="scientific">Brumimicrobium aurantiacum</name>
    <dbReference type="NCBI Taxonomy" id="1737063"/>
    <lineage>
        <taxon>Bacteria</taxon>
        <taxon>Pseudomonadati</taxon>
        <taxon>Bacteroidota</taxon>
        <taxon>Flavobacteriia</taxon>
        <taxon>Flavobacteriales</taxon>
        <taxon>Crocinitomicaceae</taxon>
        <taxon>Brumimicrobium</taxon>
    </lineage>
</organism>
<evidence type="ECO:0000256" key="3">
    <source>
        <dbReference type="ARBA" id="ARBA00022679"/>
    </source>
</evidence>
<keyword evidence="3 5" id="KW-0808">Transferase</keyword>
<evidence type="ECO:0000256" key="2">
    <source>
        <dbReference type="ARBA" id="ARBA00022676"/>
    </source>
</evidence>
<protein>
    <submittedName>
        <fullName evidence="5">Glycosyltransferase family 2 protein</fullName>
    </submittedName>
</protein>
<reference evidence="5 6" key="1">
    <citation type="submission" date="2018-08" db="EMBL/GenBank/DDBJ databases">
        <title>The draft genome squence of Brumimicrobium sp. N62.</title>
        <authorList>
            <person name="Du Z.-J."/>
            <person name="Luo H.-R."/>
        </authorList>
    </citation>
    <scope>NUCLEOTIDE SEQUENCE [LARGE SCALE GENOMIC DNA]</scope>
    <source>
        <strain evidence="5 6">N62</strain>
    </source>
</reference>
<dbReference type="Gene3D" id="3.90.550.10">
    <property type="entry name" value="Spore Coat Polysaccharide Biosynthesis Protein SpsA, Chain A"/>
    <property type="match status" value="1"/>
</dbReference>
<dbReference type="EMBL" id="QURB01000001">
    <property type="protein sequence ID" value="RFC55977.1"/>
    <property type="molecule type" value="Genomic_DNA"/>
</dbReference>
<name>A0A3E1F2Q0_9FLAO</name>
<comment type="similarity">
    <text evidence="1">Belongs to the glycosyltransferase 2 family.</text>
</comment>
<evidence type="ECO:0000259" key="4">
    <source>
        <dbReference type="Pfam" id="PF00535"/>
    </source>
</evidence>
<dbReference type="Pfam" id="PF00535">
    <property type="entry name" value="Glycos_transf_2"/>
    <property type="match status" value="1"/>
</dbReference>
<evidence type="ECO:0000313" key="6">
    <source>
        <dbReference type="Proteomes" id="UP000257127"/>
    </source>
</evidence>